<gene>
    <name evidence="1" type="ORF">T02_14404</name>
</gene>
<dbReference type="OrthoDB" id="10559558at2759"/>
<dbReference type="Proteomes" id="UP000054721">
    <property type="component" value="Unassembled WGS sequence"/>
</dbReference>
<keyword evidence="2" id="KW-1185">Reference proteome</keyword>
<reference evidence="1 2" key="1">
    <citation type="submission" date="2015-05" db="EMBL/GenBank/DDBJ databases">
        <title>Evolution of Trichinella species and genotypes.</title>
        <authorList>
            <person name="Korhonen P.K."/>
            <person name="Edoardo P."/>
            <person name="Giuseppe L.R."/>
            <person name="Gasser R.B."/>
        </authorList>
    </citation>
    <scope>NUCLEOTIDE SEQUENCE [LARGE SCALE GENOMIC DNA]</scope>
    <source>
        <strain evidence="1">ISS10</strain>
    </source>
</reference>
<dbReference type="EMBL" id="JYDW01000061">
    <property type="protein sequence ID" value="KRZ58222.1"/>
    <property type="molecule type" value="Genomic_DNA"/>
</dbReference>
<dbReference type="AlphaFoldDB" id="A0A0V1LGR7"/>
<sequence length="112" mass="12537">MHCECQWKRYPKYWHTSILQLNVCSFLASRNTSFLVPVSPSTVTIVSPLRFTSCPVKLRNITGTLFSFRLPMLFQHSGVTMVTAAPVFSSIRVDLPLILTVTSTLCARSLTA</sequence>
<comment type="caution">
    <text evidence="1">The sequence shown here is derived from an EMBL/GenBank/DDBJ whole genome shotgun (WGS) entry which is preliminary data.</text>
</comment>
<proteinExistence type="predicted"/>
<protein>
    <submittedName>
        <fullName evidence="1">Uncharacterized protein</fullName>
    </submittedName>
</protein>
<organism evidence="1 2">
    <name type="scientific">Trichinella nativa</name>
    <dbReference type="NCBI Taxonomy" id="6335"/>
    <lineage>
        <taxon>Eukaryota</taxon>
        <taxon>Metazoa</taxon>
        <taxon>Ecdysozoa</taxon>
        <taxon>Nematoda</taxon>
        <taxon>Enoplea</taxon>
        <taxon>Dorylaimia</taxon>
        <taxon>Trichinellida</taxon>
        <taxon>Trichinellidae</taxon>
        <taxon>Trichinella</taxon>
    </lineage>
</organism>
<accession>A0A0V1LGR7</accession>
<name>A0A0V1LGR7_9BILA</name>
<evidence type="ECO:0000313" key="2">
    <source>
        <dbReference type="Proteomes" id="UP000054721"/>
    </source>
</evidence>
<evidence type="ECO:0000313" key="1">
    <source>
        <dbReference type="EMBL" id="KRZ58222.1"/>
    </source>
</evidence>